<comment type="caution">
    <text evidence="5">The sequence shown here is derived from an EMBL/GenBank/DDBJ whole genome shotgun (WGS) entry which is preliminary data.</text>
</comment>
<keyword evidence="3" id="KW-0418">Kinase</keyword>
<dbReference type="GO" id="GO:0006139">
    <property type="term" value="P:nucleobase-containing compound metabolic process"/>
    <property type="evidence" value="ECO:0007669"/>
    <property type="project" value="InterPro"/>
</dbReference>
<feature type="region of interest" description="Disordered" evidence="4">
    <location>
        <begin position="623"/>
        <end position="649"/>
    </location>
</feature>
<evidence type="ECO:0000256" key="1">
    <source>
        <dbReference type="ARBA" id="ARBA00022679"/>
    </source>
</evidence>
<dbReference type="GO" id="GO:0019205">
    <property type="term" value="F:nucleobase-containing compound kinase activity"/>
    <property type="evidence" value="ECO:0007669"/>
    <property type="project" value="InterPro"/>
</dbReference>
<dbReference type="PANTHER" id="PTHR23359">
    <property type="entry name" value="NUCLEOTIDE KINASE"/>
    <property type="match status" value="1"/>
</dbReference>
<keyword evidence="6" id="KW-1185">Reference proteome</keyword>
<keyword evidence="1" id="KW-0808">Transferase</keyword>
<dbReference type="EMBL" id="JNBS01001876">
    <property type="protein sequence ID" value="OQR97949.1"/>
    <property type="molecule type" value="Genomic_DNA"/>
</dbReference>
<dbReference type="Proteomes" id="UP000243217">
    <property type="component" value="Unassembled WGS sequence"/>
</dbReference>
<dbReference type="InterPro" id="IPR027417">
    <property type="entry name" value="P-loop_NTPase"/>
</dbReference>
<organism evidence="5 6">
    <name type="scientific">Thraustotheca clavata</name>
    <dbReference type="NCBI Taxonomy" id="74557"/>
    <lineage>
        <taxon>Eukaryota</taxon>
        <taxon>Sar</taxon>
        <taxon>Stramenopiles</taxon>
        <taxon>Oomycota</taxon>
        <taxon>Saprolegniomycetes</taxon>
        <taxon>Saprolegniales</taxon>
        <taxon>Achlyaceae</taxon>
        <taxon>Thraustotheca</taxon>
    </lineage>
</organism>
<proteinExistence type="predicted"/>
<gene>
    <name evidence="5" type="ORF">THRCLA_21914</name>
</gene>
<dbReference type="InterPro" id="IPR000850">
    <property type="entry name" value="Adenylat/UMP-CMP_kin"/>
</dbReference>
<sequence>MVAVVDEEAENVDDKEIPEGNEMENTPPIDPRLQYRISEYGIKELRKYDVPIECEKLISLSSFYEKSIDKGVQDDESSVSATLQFVRTQLTVIDIMFHQSPAAVLMQAVYAIAGAHPFLSRLPPSLAPVHVELPQDILSQPRGEQMRWLLYSDFSPFVQPLGPNPNRLLPPTEARKLSLFRNHCPVALSMGEYTIGFPEFQAILAGRVYMMVSKPALDQFMKHPLTYIRPLVHNGIVKRPSKELPKRIWLIKPATSWDAEGAISALAGQLQLDVLDPLTVLRDQQLDSLHTVVLRQGLIMSEAMVTQLVLDETMARSNGFLVHDLPLNRATVDAIEKNNVTLDIILVLDSDASQAAKVVDTIDQLGISFPVVSVVIVSNTSPTEIVAAILRAINPLDINRIDGAEEGVVDGSPLSSIEEESRNTFGATGIYCPVTFANTNLMHRVIPGKAEFSSFFGHKTYRFAGSTEKMAFDRNPISYIPSQPTTLFRPVVFLLGITSSGRQTLAANLIDSLADEKVTTLDLDEVHRDYEQLITLEKYKLSLDELDESTQSTLYCFALSKAFDHQEKNSSSLFLITGLSTAASRLPSIELMQQCIERKWFPFLVIPLKIDEDTAVKRRMMNWKYTPPPSEPDEAEADGEPENASAKRQRLQAEEVAARDEEVQRIITEVAGELEAYASLFLFFNEQHIQVVPEINATCGPQRVLKEALISLDSLCLTRRHQLFCTVEQRLIERLNQLIHAGYITIGKHGPYCPVDTSRIPVPELPEAVVYRDRLYSVNAQHVAKFTRTPSAFVALSTKPNRSFISIAIVGPPKSGKTQLAKSLASMYQLIYLSIDDILGWIVHCQLGADLYKFVHEYITCKEPLTFERSLIPDSILLQCIVTRMRAYDVQIYGYVLDGFPENSSQATLWEGMQKSEVSMPMSIICLEASVTDIIQRTKLESTSQFLKCMSQWQMHRLRLYLLWIQTYGCGYLKLLNTHQKSEWKVVAEAAALVEPIAVSTDIYFQRLASGLAASMAQLRFSQGYIETHGNIRLGSVCPVVFSTTNEQKTSLTFDRRFLTEFEYVNYWLADESAYQLFLENPGNYLEAKTLLLSGKTAIDMAIGSSLTTGTAMRLAFQGYCPVTYYDGSGPSDWSSIRKGSKFIIAAYDNMVFAFTSVGAKIRFLRAPQKFASLELPVKLPPLIDESHRQINVTLPGRLEQAHSKVTEEALLALGQERFKYPGISIRASAIQFVALFLKAKKKASNQSSQLPRDVAAMLQNYVSDCHLGSDIKELSVPVGSAIKGIRTVRGKEVTDLSAKVARFDMIVNSPRAFFNAYTIQGLEK</sequence>
<feature type="compositionally biased region" description="Acidic residues" evidence="4">
    <location>
        <begin position="631"/>
        <end position="641"/>
    </location>
</feature>
<dbReference type="GO" id="GO:0005524">
    <property type="term" value="F:ATP binding"/>
    <property type="evidence" value="ECO:0007669"/>
    <property type="project" value="InterPro"/>
</dbReference>
<reference evidence="5 6" key="1">
    <citation type="journal article" date="2014" name="Genome Biol. Evol.">
        <title>The secreted proteins of Achlya hypogyna and Thraustotheca clavata identify the ancestral oomycete secretome and reveal gene acquisitions by horizontal gene transfer.</title>
        <authorList>
            <person name="Misner I."/>
            <person name="Blouin N."/>
            <person name="Leonard G."/>
            <person name="Richards T.A."/>
            <person name="Lane C.E."/>
        </authorList>
    </citation>
    <scope>NUCLEOTIDE SEQUENCE [LARGE SCALE GENOMIC DNA]</scope>
    <source>
        <strain evidence="5 6">ATCC 34112</strain>
    </source>
</reference>
<name>A0A1V9ZIY0_9STRA</name>
<dbReference type="Gene3D" id="3.40.50.300">
    <property type="entry name" value="P-loop containing nucleotide triphosphate hydrolases"/>
    <property type="match status" value="2"/>
</dbReference>
<evidence type="ECO:0000256" key="3">
    <source>
        <dbReference type="ARBA" id="ARBA00022777"/>
    </source>
</evidence>
<evidence type="ECO:0000256" key="4">
    <source>
        <dbReference type="SAM" id="MobiDB-lite"/>
    </source>
</evidence>
<dbReference type="Pfam" id="PF00406">
    <property type="entry name" value="ADK"/>
    <property type="match status" value="1"/>
</dbReference>
<evidence type="ECO:0000313" key="5">
    <source>
        <dbReference type="EMBL" id="OQR97949.1"/>
    </source>
</evidence>
<dbReference type="OrthoDB" id="439792at2759"/>
<evidence type="ECO:0000313" key="6">
    <source>
        <dbReference type="Proteomes" id="UP000243217"/>
    </source>
</evidence>
<evidence type="ECO:0000256" key="2">
    <source>
        <dbReference type="ARBA" id="ARBA00022741"/>
    </source>
</evidence>
<keyword evidence="2" id="KW-0547">Nucleotide-binding</keyword>
<dbReference type="STRING" id="74557.A0A1V9ZIY0"/>
<accession>A0A1V9ZIY0</accession>
<dbReference type="SUPFAM" id="SSF52540">
    <property type="entry name" value="P-loop containing nucleoside triphosphate hydrolases"/>
    <property type="match status" value="1"/>
</dbReference>
<protein>
    <submittedName>
        <fullName evidence="5">Uncharacterized protein</fullName>
    </submittedName>
</protein>